<feature type="transmembrane region" description="Helical" evidence="1">
    <location>
        <begin position="31"/>
        <end position="52"/>
    </location>
</feature>
<evidence type="ECO:0000256" key="1">
    <source>
        <dbReference type="SAM" id="Phobius"/>
    </source>
</evidence>
<keyword evidence="1" id="KW-0472">Membrane</keyword>
<accession>Q237C1</accession>
<dbReference type="eggNOG" id="ENOG502T0MU">
    <property type="taxonomic scope" value="Eukaryota"/>
</dbReference>
<dbReference type="AlphaFoldDB" id="Q237C1"/>
<organism evidence="2 3">
    <name type="scientific">Tetrahymena thermophila (strain SB210)</name>
    <dbReference type="NCBI Taxonomy" id="312017"/>
    <lineage>
        <taxon>Eukaryota</taxon>
        <taxon>Sar</taxon>
        <taxon>Alveolata</taxon>
        <taxon>Ciliophora</taxon>
        <taxon>Intramacronucleata</taxon>
        <taxon>Oligohymenophorea</taxon>
        <taxon>Hymenostomatida</taxon>
        <taxon>Tetrahymenina</taxon>
        <taxon>Tetrahymenidae</taxon>
        <taxon>Tetrahymena</taxon>
    </lineage>
</organism>
<protein>
    <submittedName>
        <fullName evidence="2">Transmembrane protein, putative</fullName>
    </submittedName>
</protein>
<gene>
    <name evidence="2" type="ORF">TTHERM_00083280</name>
</gene>
<dbReference type="GeneID" id="7845845"/>
<name>Q237C1_TETTS</name>
<keyword evidence="1 2" id="KW-0812">Transmembrane</keyword>
<dbReference type="InParanoid" id="Q237C1"/>
<dbReference type="RefSeq" id="XP_001012574.1">
    <property type="nucleotide sequence ID" value="XM_001012574.1"/>
</dbReference>
<evidence type="ECO:0000313" key="2">
    <source>
        <dbReference type="EMBL" id="EAR92329.1"/>
    </source>
</evidence>
<keyword evidence="1" id="KW-1133">Transmembrane helix</keyword>
<evidence type="ECO:0000313" key="3">
    <source>
        <dbReference type="Proteomes" id="UP000009168"/>
    </source>
</evidence>
<keyword evidence="3" id="KW-1185">Reference proteome</keyword>
<dbReference type="EMBL" id="GG662749">
    <property type="protein sequence ID" value="EAR92329.1"/>
    <property type="molecule type" value="Genomic_DNA"/>
</dbReference>
<sequence length="673" mass="78330">MQKLQKFDFFSQQFAFLVGPQKKKKTTEGGLYTIIAFSLSLGYLIYLIVFFFDNKFLPKITSKIKNQTSYQDIQLNKSLFGFTYSSDGKTLQQLQQSTGKQFLIFKAQYSSLSLQSQNTFDLPIAECIDQNFQGYLCLDYSNMPDTQKALFVDPATQAISRYQLTVQPCTGLPTCASPADIQNYIIDSGFQFYLKVRIVQYNEQSQQYEEGYIIDLIQFDDNLALQNQYQLTQSITTLNQGFLFQTTSVSKFISGYQKSSAYYSSANNLLQKAGFTGYAQFQFFLQQNQDIDFIQYPLITEVLAQFMPVVNILFTIGICTRLFSESKIVENLNTLYLKEYYRSTALKLLSYEKKDDELKIYNNENQNKINDQNQISEKCDQNALCIVNQNIETKQDTRNQLTAEQIIGLQKQIDENEFQNKEKSKFQSNFFQFYKQYFFGNIIKQTSQSDQLYQKMCNFTKKSIDIFSLYKNMMKVNMAIKMLMTKEQYAALQFCGCEMNLDKINFEKSSTSTINNNQNLNNKNQEISDKQHNIKSQNAQVAVYPVQVQDIEEGINNKKVNQNQEESLTQMALYEKDLPEMNNRYVKQKQKNKENQQSLKNNDNQQINSEMPTLTTLNQMNNHLQQQEEILTNQNMQHLYLKKFIDKINNNQELTQLDLNIYSSLIGIESKIS</sequence>
<dbReference type="HOGENOM" id="CLU_018754_0_0_1"/>
<dbReference type="OrthoDB" id="289947at2759"/>
<reference evidence="3" key="1">
    <citation type="journal article" date="2006" name="PLoS Biol.">
        <title>Macronuclear genome sequence of the ciliate Tetrahymena thermophila, a model eukaryote.</title>
        <authorList>
            <person name="Eisen J.A."/>
            <person name="Coyne R.S."/>
            <person name="Wu M."/>
            <person name="Wu D."/>
            <person name="Thiagarajan M."/>
            <person name="Wortman J.R."/>
            <person name="Badger J.H."/>
            <person name="Ren Q."/>
            <person name="Amedeo P."/>
            <person name="Jones K.M."/>
            <person name="Tallon L.J."/>
            <person name="Delcher A.L."/>
            <person name="Salzberg S.L."/>
            <person name="Silva J.C."/>
            <person name="Haas B.J."/>
            <person name="Majoros W.H."/>
            <person name="Farzad M."/>
            <person name="Carlton J.M."/>
            <person name="Smith R.K. Jr."/>
            <person name="Garg J."/>
            <person name="Pearlman R.E."/>
            <person name="Karrer K.M."/>
            <person name="Sun L."/>
            <person name="Manning G."/>
            <person name="Elde N.C."/>
            <person name="Turkewitz A.P."/>
            <person name="Asai D.J."/>
            <person name="Wilkes D.E."/>
            <person name="Wang Y."/>
            <person name="Cai H."/>
            <person name="Collins K."/>
            <person name="Stewart B.A."/>
            <person name="Lee S.R."/>
            <person name="Wilamowska K."/>
            <person name="Weinberg Z."/>
            <person name="Ruzzo W.L."/>
            <person name="Wloga D."/>
            <person name="Gaertig J."/>
            <person name="Frankel J."/>
            <person name="Tsao C.-C."/>
            <person name="Gorovsky M.A."/>
            <person name="Keeling P.J."/>
            <person name="Waller R.F."/>
            <person name="Patron N.J."/>
            <person name="Cherry J.M."/>
            <person name="Stover N.A."/>
            <person name="Krieger C.J."/>
            <person name="del Toro C."/>
            <person name="Ryder H.F."/>
            <person name="Williamson S.C."/>
            <person name="Barbeau R.A."/>
            <person name="Hamilton E.P."/>
            <person name="Orias E."/>
        </authorList>
    </citation>
    <scope>NUCLEOTIDE SEQUENCE [LARGE SCALE GENOMIC DNA]</scope>
    <source>
        <strain evidence="3">SB210</strain>
    </source>
</reference>
<proteinExistence type="predicted"/>
<dbReference type="KEGG" id="tet:TTHERM_00083280"/>
<dbReference type="Proteomes" id="UP000009168">
    <property type="component" value="Unassembled WGS sequence"/>
</dbReference>